<dbReference type="Pfam" id="PF00535">
    <property type="entry name" value="Glycos_transf_2"/>
    <property type="match status" value="1"/>
</dbReference>
<dbReference type="Proteomes" id="UP000192738">
    <property type="component" value="Unassembled WGS sequence"/>
</dbReference>
<dbReference type="AlphaFoldDB" id="A0A1W1YSJ4"/>
<dbReference type="STRING" id="112901.SAMN04488500_102149"/>
<evidence type="ECO:0000313" key="3">
    <source>
        <dbReference type="EMBL" id="SMC39093.1"/>
    </source>
</evidence>
<dbReference type="EMBL" id="FWXI01000002">
    <property type="protein sequence ID" value="SMC39093.1"/>
    <property type="molecule type" value="Genomic_DNA"/>
</dbReference>
<keyword evidence="3" id="KW-0808">Transferase</keyword>
<keyword evidence="4" id="KW-1185">Reference proteome</keyword>
<reference evidence="3 4" key="1">
    <citation type="submission" date="2017-04" db="EMBL/GenBank/DDBJ databases">
        <authorList>
            <person name="Afonso C.L."/>
            <person name="Miller P.J."/>
            <person name="Scott M.A."/>
            <person name="Spackman E."/>
            <person name="Goraichik I."/>
            <person name="Dimitrov K.M."/>
            <person name="Suarez D.L."/>
            <person name="Swayne D.E."/>
        </authorList>
    </citation>
    <scope>NUCLEOTIDE SEQUENCE [LARGE SCALE GENOMIC DNA]</scope>
    <source>
        <strain evidence="3 4">DSM 5090</strain>
    </source>
</reference>
<gene>
    <name evidence="3" type="ORF">SAMN04488500_102149</name>
</gene>
<dbReference type="OrthoDB" id="9802649at2"/>
<evidence type="ECO:0000256" key="1">
    <source>
        <dbReference type="ARBA" id="ARBA00006739"/>
    </source>
</evidence>
<feature type="domain" description="Glycosyltransferase 2-like" evidence="2">
    <location>
        <begin position="4"/>
        <end position="110"/>
    </location>
</feature>
<dbReference type="RefSeq" id="WP_084574057.1">
    <property type="nucleotide sequence ID" value="NZ_CP155572.1"/>
</dbReference>
<evidence type="ECO:0000259" key="2">
    <source>
        <dbReference type="Pfam" id="PF00535"/>
    </source>
</evidence>
<dbReference type="PANTHER" id="PTHR43685">
    <property type="entry name" value="GLYCOSYLTRANSFERASE"/>
    <property type="match status" value="1"/>
</dbReference>
<dbReference type="InterPro" id="IPR001173">
    <property type="entry name" value="Glyco_trans_2-like"/>
</dbReference>
<comment type="similarity">
    <text evidence="1">Belongs to the glycosyltransferase 2 family.</text>
</comment>
<name>A0A1W1YSJ4_9FIRM</name>
<sequence>MLFTIAIPTYNNKVTINNAIDSCLKQVYDLPYEILVLDNHSNDGSEIILKEICNKDTDKLRLIRNPETVTMYENHNLCLEHAQGDYILFCHADDKLCENALQILHEKVQQRDFPQKYILWGRSHFRDFLKNMSMSGFSLDTIFTGAAAYIPFFYSGLTPSGTCYSKLSFKEAGGFLLSKHQRAASDMSTMLYLAHLGFKFEMMDQLYFNREYASTAKKGSAEERLAALTDALDVLVSNIGEVNFLQIAEIAVEIQSRPPVDFLSYLVRKQYYRRKIRLFLLKNPKRMLRALSNESYRLLVKELLK</sequence>
<organism evidence="3 4">
    <name type="scientific">Sporomusa malonica</name>
    <dbReference type="NCBI Taxonomy" id="112901"/>
    <lineage>
        <taxon>Bacteria</taxon>
        <taxon>Bacillati</taxon>
        <taxon>Bacillota</taxon>
        <taxon>Negativicutes</taxon>
        <taxon>Selenomonadales</taxon>
        <taxon>Sporomusaceae</taxon>
        <taxon>Sporomusa</taxon>
    </lineage>
</organism>
<accession>A0A1W1YSJ4</accession>
<dbReference type="GO" id="GO:0016740">
    <property type="term" value="F:transferase activity"/>
    <property type="evidence" value="ECO:0007669"/>
    <property type="project" value="UniProtKB-KW"/>
</dbReference>
<dbReference type="InterPro" id="IPR050834">
    <property type="entry name" value="Glycosyltransf_2"/>
</dbReference>
<dbReference type="InterPro" id="IPR029044">
    <property type="entry name" value="Nucleotide-diphossugar_trans"/>
</dbReference>
<evidence type="ECO:0000313" key="4">
    <source>
        <dbReference type="Proteomes" id="UP000192738"/>
    </source>
</evidence>
<dbReference type="PANTHER" id="PTHR43685:SF11">
    <property type="entry name" value="GLYCOSYLTRANSFERASE TAGX-RELATED"/>
    <property type="match status" value="1"/>
</dbReference>
<dbReference type="CDD" id="cd00761">
    <property type="entry name" value="Glyco_tranf_GTA_type"/>
    <property type="match status" value="1"/>
</dbReference>
<dbReference type="Gene3D" id="3.90.550.10">
    <property type="entry name" value="Spore Coat Polysaccharide Biosynthesis Protein SpsA, Chain A"/>
    <property type="match status" value="1"/>
</dbReference>
<protein>
    <submittedName>
        <fullName evidence="3">Glycosyl transferase family 2</fullName>
    </submittedName>
</protein>
<dbReference type="SUPFAM" id="SSF53448">
    <property type="entry name" value="Nucleotide-diphospho-sugar transferases"/>
    <property type="match status" value="1"/>
</dbReference>
<proteinExistence type="inferred from homology"/>